<dbReference type="InParanoid" id="T0PVK5"/>
<dbReference type="Proteomes" id="UP000030762">
    <property type="component" value="Unassembled WGS sequence"/>
</dbReference>
<sequence length="250" mass="28063">MYDTPTLYTVSQSILGHFAFSPVNILAPAIVQLDNMPPSVIALLDRAIEWLHYDRSFATTRGLTSLLQLLLTHDRLGAMNPLWSRIGVVIPAIFQVVTTTTQQLDATTLAVLDAAVTLNFDGFVMALTADSDDLDLLCDEILERDSNGEPTLYVEIQHRLMVHTVEYLAQDPEHPRTLPYSTLQGLYRRCDSPDWAWVLAPLVLSLPEGNDQKLAFAHKCIDLLTRAVDDNPFVTNSHWRQAIEQLRNVV</sequence>
<reference evidence="1 2" key="1">
    <citation type="submission" date="2012-04" db="EMBL/GenBank/DDBJ databases">
        <title>The Genome Sequence of Saprolegnia declina VS20.</title>
        <authorList>
            <consortium name="The Broad Institute Genome Sequencing Platform"/>
            <person name="Russ C."/>
            <person name="Nusbaum C."/>
            <person name="Tyler B."/>
            <person name="van West P."/>
            <person name="Dieguez-Uribeondo J."/>
            <person name="de Bruijn I."/>
            <person name="Tripathy S."/>
            <person name="Jiang R."/>
            <person name="Young S.K."/>
            <person name="Zeng Q."/>
            <person name="Gargeya S."/>
            <person name="Fitzgerald M."/>
            <person name="Haas B."/>
            <person name="Abouelleil A."/>
            <person name="Alvarado L."/>
            <person name="Arachchi H.M."/>
            <person name="Berlin A."/>
            <person name="Chapman S.B."/>
            <person name="Goldberg J."/>
            <person name="Griggs A."/>
            <person name="Gujja S."/>
            <person name="Hansen M."/>
            <person name="Howarth C."/>
            <person name="Imamovic A."/>
            <person name="Larimer J."/>
            <person name="McCowen C."/>
            <person name="Montmayeur A."/>
            <person name="Murphy C."/>
            <person name="Neiman D."/>
            <person name="Pearson M."/>
            <person name="Priest M."/>
            <person name="Roberts A."/>
            <person name="Saif S."/>
            <person name="Shea T."/>
            <person name="Sisk P."/>
            <person name="Sykes S."/>
            <person name="Wortman J."/>
            <person name="Nusbaum C."/>
            <person name="Birren B."/>
        </authorList>
    </citation>
    <scope>NUCLEOTIDE SEQUENCE [LARGE SCALE GENOMIC DNA]</scope>
    <source>
        <strain evidence="1 2">VS20</strain>
    </source>
</reference>
<name>T0PVK5_SAPDV</name>
<accession>T0PVK5</accession>
<dbReference type="RefSeq" id="XP_008621539.1">
    <property type="nucleotide sequence ID" value="XM_008623317.1"/>
</dbReference>
<dbReference type="AlphaFoldDB" id="T0PVK5"/>
<evidence type="ECO:0000313" key="2">
    <source>
        <dbReference type="Proteomes" id="UP000030762"/>
    </source>
</evidence>
<evidence type="ECO:0000313" key="1">
    <source>
        <dbReference type="EMBL" id="EQC25035.1"/>
    </source>
</evidence>
<proteinExistence type="predicted"/>
<protein>
    <submittedName>
        <fullName evidence="1">Uncharacterized protein</fullName>
    </submittedName>
</protein>
<gene>
    <name evidence="1" type="ORF">SDRG_17082</name>
</gene>
<organism evidence="1 2">
    <name type="scientific">Saprolegnia diclina (strain VS20)</name>
    <dbReference type="NCBI Taxonomy" id="1156394"/>
    <lineage>
        <taxon>Eukaryota</taxon>
        <taxon>Sar</taxon>
        <taxon>Stramenopiles</taxon>
        <taxon>Oomycota</taxon>
        <taxon>Saprolegniomycetes</taxon>
        <taxon>Saprolegniales</taxon>
        <taxon>Saprolegniaceae</taxon>
        <taxon>Saprolegnia</taxon>
    </lineage>
</organism>
<dbReference type="EMBL" id="JH767325">
    <property type="protein sequence ID" value="EQC25035.1"/>
    <property type="molecule type" value="Genomic_DNA"/>
</dbReference>
<keyword evidence="2" id="KW-1185">Reference proteome</keyword>
<dbReference type="GeneID" id="19957809"/>
<dbReference type="VEuPathDB" id="FungiDB:SDRG_17082"/>